<evidence type="ECO:0000313" key="2">
    <source>
        <dbReference type="EMBL" id="KAK7043568.1"/>
    </source>
</evidence>
<accession>A0AAW0CUP7</accession>
<proteinExistence type="predicted"/>
<feature type="compositionally biased region" description="Pro residues" evidence="1">
    <location>
        <begin position="29"/>
        <end position="40"/>
    </location>
</feature>
<feature type="region of interest" description="Disordered" evidence="1">
    <location>
        <begin position="25"/>
        <end position="49"/>
    </location>
</feature>
<keyword evidence="3" id="KW-1185">Reference proteome</keyword>
<name>A0AAW0CUP7_9AGAR</name>
<gene>
    <name evidence="2" type="ORF">R3P38DRAFT_3178528</name>
</gene>
<sequence length="358" mass="40151">MHFSEAALTLAHRGASDAYAHKLTRRPLYSPPSPLPPHAPLPRADATRYPLQLTTPRPCSLSTRRIPPPYPAHCFCAAVARRLPLLVLERPSALFPTPTFAPVQRQPNSSTSRAVVGCPRARRSPAFVSRTRLTTSRAYARTHSCQRRLPVPTPTLSSGRIRVHIDAYIPLSSTLTRRLSASRASAALRSTSSVSRADCPLLMGKALKLARVDRLLHDSSTRYNKPYTRHGVHTAIDAKPSASDGPGVVYWYKMLQPNGVEEYKAGRTNDAERRLDEWRKQCPGCDFELLDVTPTKYAKKLERVLHKFLKTNDCWIIPYPCPSPSCKVRHREKFAIQGIGGWRKARTVTRLLRDIVDQ</sequence>
<dbReference type="Proteomes" id="UP001362999">
    <property type="component" value="Unassembled WGS sequence"/>
</dbReference>
<dbReference type="AlphaFoldDB" id="A0AAW0CUP7"/>
<protein>
    <submittedName>
        <fullName evidence="2">Uncharacterized protein</fullName>
    </submittedName>
</protein>
<comment type="caution">
    <text evidence="2">The sequence shown here is derived from an EMBL/GenBank/DDBJ whole genome shotgun (WGS) entry which is preliminary data.</text>
</comment>
<reference evidence="2 3" key="1">
    <citation type="journal article" date="2024" name="J Genomics">
        <title>Draft genome sequencing and assembly of Favolaschia claudopus CIRM-BRFM 2984 isolated from oak limbs.</title>
        <authorList>
            <person name="Navarro D."/>
            <person name="Drula E."/>
            <person name="Chaduli D."/>
            <person name="Cazenave R."/>
            <person name="Ahrendt S."/>
            <person name="Wang J."/>
            <person name="Lipzen A."/>
            <person name="Daum C."/>
            <person name="Barry K."/>
            <person name="Grigoriev I.V."/>
            <person name="Favel A."/>
            <person name="Rosso M.N."/>
            <person name="Martin F."/>
        </authorList>
    </citation>
    <scope>NUCLEOTIDE SEQUENCE [LARGE SCALE GENOMIC DNA]</scope>
    <source>
        <strain evidence="2 3">CIRM-BRFM 2984</strain>
    </source>
</reference>
<evidence type="ECO:0000313" key="3">
    <source>
        <dbReference type="Proteomes" id="UP001362999"/>
    </source>
</evidence>
<dbReference type="Pfam" id="PF13455">
    <property type="entry name" value="MUG113"/>
    <property type="match status" value="1"/>
</dbReference>
<evidence type="ECO:0000256" key="1">
    <source>
        <dbReference type="SAM" id="MobiDB-lite"/>
    </source>
</evidence>
<organism evidence="2 3">
    <name type="scientific">Favolaschia claudopus</name>
    <dbReference type="NCBI Taxonomy" id="2862362"/>
    <lineage>
        <taxon>Eukaryota</taxon>
        <taxon>Fungi</taxon>
        <taxon>Dikarya</taxon>
        <taxon>Basidiomycota</taxon>
        <taxon>Agaricomycotina</taxon>
        <taxon>Agaricomycetes</taxon>
        <taxon>Agaricomycetidae</taxon>
        <taxon>Agaricales</taxon>
        <taxon>Marasmiineae</taxon>
        <taxon>Mycenaceae</taxon>
        <taxon>Favolaschia</taxon>
    </lineage>
</organism>
<dbReference type="EMBL" id="JAWWNJ010000012">
    <property type="protein sequence ID" value="KAK7043568.1"/>
    <property type="molecule type" value="Genomic_DNA"/>
</dbReference>